<protein>
    <submittedName>
        <fullName evidence="1">Uncharacterized protein</fullName>
    </submittedName>
</protein>
<dbReference type="AlphaFoldDB" id="A0A026WP29"/>
<dbReference type="EMBL" id="KK107139">
    <property type="protein sequence ID" value="EZA57775.1"/>
    <property type="molecule type" value="Genomic_DNA"/>
</dbReference>
<evidence type="ECO:0000313" key="2">
    <source>
        <dbReference type="Proteomes" id="UP000053097"/>
    </source>
</evidence>
<dbReference type="Proteomes" id="UP000053097">
    <property type="component" value="Unassembled WGS sequence"/>
</dbReference>
<gene>
    <name evidence="1" type="ORF">X777_00877</name>
</gene>
<keyword evidence="2" id="KW-1185">Reference proteome</keyword>
<reference evidence="1 2" key="1">
    <citation type="journal article" date="2014" name="Curr. Biol.">
        <title>The genome of the clonal raider ant Cerapachys biroi.</title>
        <authorList>
            <person name="Oxley P.R."/>
            <person name="Ji L."/>
            <person name="Fetter-Pruneda I."/>
            <person name="McKenzie S.K."/>
            <person name="Li C."/>
            <person name="Hu H."/>
            <person name="Zhang G."/>
            <person name="Kronauer D.J."/>
        </authorList>
    </citation>
    <scope>NUCLEOTIDE SEQUENCE [LARGE SCALE GENOMIC DNA]</scope>
</reference>
<name>A0A026WP29_OOCBI</name>
<accession>A0A026WP29</accession>
<feature type="non-terminal residue" evidence="1">
    <location>
        <position position="1"/>
    </location>
</feature>
<proteinExistence type="predicted"/>
<sequence length="152" mass="17393">LFITAAVNSVVELCPPRSFVSTLPSFSTRFSAVPFEIHVVQQLHRAQQHRRWIRDVLADRLGVRVPCTLRRNASFGVTLARYRFKDDAFSTVTGSCDHSGTTNQPRGKIIHDVPVQIRHHHHVKLVRIGYHLHAARGNARKHRNVIREPRNT</sequence>
<organism evidence="1 2">
    <name type="scientific">Ooceraea biroi</name>
    <name type="common">Clonal raider ant</name>
    <name type="synonym">Cerapachys biroi</name>
    <dbReference type="NCBI Taxonomy" id="2015173"/>
    <lineage>
        <taxon>Eukaryota</taxon>
        <taxon>Metazoa</taxon>
        <taxon>Ecdysozoa</taxon>
        <taxon>Arthropoda</taxon>
        <taxon>Hexapoda</taxon>
        <taxon>Insecta</taxon>
        <taxon>Pterygota</taxon>
        <taxon>Neoptera</taxon>
        <taxon>Endopterygota</taxon>
        <taxon>Hymenoptera</taxon>
        <taxon>Apocrita</taxon>
        <taxon>Aculeata</taxon>
        <taxon>Formicoidea</taxon>
        <taxon>Formicidae</taxon>
        <taxon>Dorylinae</taxon>
        <taxon>Ooceraea</taxon>
    </lineage>
</organism>
<evidence type="ECO:0000313" key="1">
    <source>
        <dbReference type="EMBL" id="EZA57775.1"/>
    </source>
</evidence>